<dbReference type="EMBL" id="SNRW01044881">
    <property type="protein sequence ID" value="KAA6322595.1"/>
    <property type="molecule type" value="Genomic_DNA"/>
</dbReference>
<evidence type="ECO:0008006" key="3">
    <source>
        <dbReference type="Google" id="ProtNLM"/>
    </source>
</evidence>
<dbReference type="Proteomes" id="UP000324800">
    <property type="component" value="Unassembled WGS sequence"/>
</dbReference>
<accession>A0A5J4QMT3</accession>
<proteinExistence type="predicted"/>
<name>A0A5J4QMT3_9EUKA</name>
<gene>
    <name evidence="1" type="ORF">EZS28_054417</name>
</gene>
<comment type="caution">
    <text evidence="1">The sequence shown here is derived from an EMBL/GenBank/DDBJ whole genome shotgun (WGS) entry which is preliminary data.</text>
</comment>
<organism evidence="1 2">
    <name type="scientific">Streblomastix strix</name>
    <dbReference type="NCBI Taxonomy" id="222440"/>
    <lineage>
        <taxon>Eukaryota</taxon>
        <taxon>Metamonada</taxon>
        <taxon>Preaxostyla</taxon>
        <taxon>Oxymonadida</taxon>
        <taxon>Streblomastigidae</taxon>
        <taxon>Streblomastix</taxon>
    </lineage>
</organism>
<dbReference type="AlphaFoldDB" id="A0A5J4QMT3"/>
<dbReference type="SUPFAM" id="SSF56112">
    <property type="entry name" value="Protein kinase-like (PK-like)"/>
    <property type="match status" value="1"/>
</dbReference>
<reference evidence="1 2" key="1">
    <citation type="submission" date="2019-03" db="EMBL/GenBank/DDBJ databases">
        <title>Single cell metagenomics reveals metabolic interactions within the superorganism composed of flagellate Streblomastix strix and complex community of Bacteroidetes bacteria on its surface.</title>
        <authorList>
            <person name="Treitli S.C."/>
            <person name="Kolisko M."/>
            <person name="Husnik F."/>
            <person name="Keeling P."/>
            <person name="Hampl V."/>
        </authorList>
    </citation>
    <scope>NUCLEOTIDE SEQUENCE [LARGE SCALE GENOMIC DNA]</scope>
    <source>
        <strain evidence="1">ST1C</strain>
    </source>
</reference>
<dbReference type="InterPro" id="IPR011009">
    <property type="entry name" value="Kinase-like_dom_sf"/>
</dbReference>
<evidence type="ECO:0000313" key="2">
    <source>
        <dbReference type="Proteomes" id="UP000324800"/>
    </source>
</evidence>
<protein>
    <recommendedName>
        <fullName evidence="3">Protein kinase domain-containing protein</fullName>
    </recommendedName>
</protein>
<sequence length="138" mass="16089">MSDPTHFRSNYIPINNGDLLYVLGILNQIIATKIIPLEKFELGEWKSVDILWRVEKSCPFILDYIRHYNQGFYIIVLTEYANMKTLNIIAKQQKKPPVPLPSYIFRALFKQILVGMQIFHAAGLVHWYIISIQEVLVP</sequence>
<feature type="non-terminal residue" evidence="1">
    <location>
        <position position="138"/>
    </location>
</feature>
<evidence type="ECO:0000313" key="1">
    <source>
        <dbReference type="EMBL" id="KAA6322595.1"/>
    </source>
</evidence>
<dbReference type="Gene3D" id="1.10.510.10">
    <property type="entry name" value="Transferase(Phosphotransferase) domain 1"/>
    <property type="match status" value="1"/>
</dbReference>
<dbReference type="OrthoDB" id="5979581at2759"/>